<protein>
    <submittedName>
        <fullName evidence="6">MutS domain V</fullName>
    </submittedName>
</protein>
<dbReference type="EMBL" id="FOGJ01000009">
    <property type="protein sequence ID" value="SER70094.1"/>
    <property type="molecule type" value="Genomic_DNA"/>
</dbReference>
<dbReference type="SMART" id="SM00534">
    <property type="entry name" value="MUTSac"/>
    <property type="match status" value="1"/>
</dbReference>
<accession>A0A1H9RBK7</accession>
<reference evidence="6 7" key="1">
    <citation type="submission" date="2016-10" db="EMBL/GenBank/DDBJ databases">
        <authorList>
            <person name="de Groot N.N."/>
        </authorList>
    </citation>
    <scope>NUCLEOTIDE SEQUENCE [LARGE SCALE GENOMIC DNA]</scope>
    <source>
        <strain evidence="6 7">AR40</strain>
    </source>
</reference>
<evidence type="ECO:0000256" key="1">
    <source>
        <dbReference type="ARBA" id="ARBA00022741"/>
    </source>
</evidence>
<proteinExistence type="predicted"/>
<feature type="transmembrane region" description="Helical" evidence="4">
    <location>
        <begin position="169"/>
        <end position="187"/>
    </location>
</feature>
<dbReference type="PANTHER" id="PTHR11361:SF152">
    <property type="entry name" value="DNA MISMATCH REPAIR PROTEIN"/>
    <property type="match status" value="1"/>
</dbReference>
<dbReference type="Gene3D" id="3.40.50.300">
    <property type="entry name" value="P-loop containing nucleotide triphosphate hydrolases"/>
    <property type="match status" value="1"/>
</dbReference>
<dbReference type="InterPro" id="IPR045076">
    <property type="entry name" value="MutS"/>
</dbReference>
<evidence type="ECO:0000259" key="5">
    <source>
        <dbReference type="SMART" id="SM00534"/>
    </source>
</evidence>
<name>A0A1H9RBK7_BUTFI</name>
<organism evidence="6 7">
    <name type="scientific">Butyrivibrio fibrisolvens</name>
    <dbReference type="NCBI Taxonomy" id="831"/>
    <lineage>
        <taxon>Bacteria</taxon>
        <taxon>Bacillati</taxon>
        <taxon>Bacillota</taxon>
        <taxon>Clostridia</taxon>
        <taxon>Lachnospirales</taxon>
        <taxon>Lachnospiraceae</taxon>
        <taxon>Butyrivibrio</taxon>
    </lineage>
</organism>
<keyword evidence="4" id="KW-0812">Transmembrane</keyword>
<dbReference type="AlphaFoldDB" id="A0A1H9RBK7"/>
<dbReference type="InterPro" id="IPR027417">
    <property type="entry name" value="P-loop_NTPase"/>
</dbReference>
<dbReference type="InterPro" id="IPR000432">
    <property type="entry name" value="DNA_mismatch_repair_MutS_C"/>
</dbReference>
<gene>
    <name evidence="6" type="ORF">SAMN04487884_109106</name>
</gene>
<dbReference type="Pfam" id="PF00488">
    <property type="entry name" value="MutS_V"/>
    <property type="match status" value="1"/>
</dbReference>
<dbReference type="GO" id="GO:0005829">
    <property type="term" value="C:cytosol"/>
    <property type="evidence" value="ECO:0007669"/>
    <property type="project" value="TreeGrafter"/>
</dbReference>
<feature type="domain" description="DNA mismatch repair proteins mutS family" evidence="5">
    <location>
        <begin position="369"/>
        <end position="554"/>
    </location>
</feature>
<dbReference type="GO" id="GO:0030983">
    <property type="term" value="F:mismatched DNA binding"/>
    <property type="evidence" value="ECO:0007669"/>
    <property type="project" value="InterPro"/>
</dbReference>
<keyword evidence="3" id="KW-0238">DNA-binding</keyword>
<dbReference type="Proteomes" id="UP000182584">
    <property type="component" value="Unassembled WGS sequence"/>
</dbReference>
<evidence type="ECO:0000313" key="7">
    <source>
        <dbReference type="Proteomes" id="UP000182584"/>
    </source>
</evidence>
<keyword evidence="4" id="KW-0472">Membrane</keyword>
<dbReference type="RefSeq" id="WP_074755683.1">
    <property type="nucleotide sequence ID" value="NZ_FOGJ01000009.1"/>
</dbReference>
<evidence type="ECO:0000313" key="6">
    <source>
        <dbReference type="EMBL" id="SER70094.1"/>
    </source>
</evidence>
<evidence type="ECO:0000256" key="2">
    <source>
        <dbReference type="ARBA" id="ARBA00022840"/>
    </source>
</evidence>
<evidence type="ECO:0000256" key="4">
    <source>
        <dbReference type="SAM" id="Phobius"/>
    </source>
</evidence>
<keyword evidence="2" id="KW-0067">ATP-binding</keyword>
<dbReference type="SUPFAM" id="SSF52540">
    <property type="entry name" value="P-loop containing nucleoside triphosphate hydrolases"/>
    <property type="match status" value="1"/>
</dbReference>
<sequence>MREGLLNNRRNFTDTFGKDPTKDAVHYMRKDRLKQIGIYHRKMEQDLGTESGTFIDEITWNDLDMDHVFLRINHTGSFIGEQVLYNRLHCLKETDKRSEHRASGNSDSQAASGKDQWEDFEKMADYFTLKQVQRSKVWEKLRGIGKKNTAYYMTELMSYFEPYSRCHMLIFRMLQITLVASFIGFVITAGQILKMLLIATACTNLAIYMFQKRKAEMMLECLEQICDLIGMCESFKKKEIIPGEWMGDEIIDDMKALKGLRIFAGRFVSRKLGAEIGLEGLLSDYILGITLWDLTFYNRIVRMIRVNEAAILRLFEFVGGIDMAISVASYRKSMDVYCIPDFVQGKTIEIQKLVHPLIAGAVPNSVVIKRNSFLMGANASGKSTFIKAVAINMILAQTIHTCSAESFSAPGMRVMTSMAVRDDVQSGESYYVREIKYLKRMMDAAGDGVPVFCAVDEILKGTNKKERLAASEAVLRYLSDKNSIIMVATHDYELIERLKGKFGCYHFRCILSDEGVKFDYKVHEGEGGETNAVALLRFFDFPESVVDLANKRLKEKAV</sequence>
<dbReference type="GO" id="GO:0005524">
    <property type="term" value="F:ATP binding"/>
    <property type="evidence" value="ECO:0007669"/>
    <property type="project" value="UniProtKB-KW"/>
</dbReference>
<dbReference type="GO" id="GO:0006298">
    <property type="term" value="P:mismatch repair"/>
    <property type="evidence" value="ECO:0007669"/>
    <property type="project" value="InterPro"/>
</dbReference>
<dbReference type="OrthoDB" id="9802448at2"/>
<keyword evidence="4" id="KW-1133">Transmembrane helix</keyword>
<dbReference type="GO" id="GO:0140664">
    <property type="term" value="F:ATP-dependent DNA damage sensor activity"/>
    <property type="evidence" value="ECO:0007669"/>
    <property type="project" value="InterPro"/>
</dbReference>
<evidence type="ECO:0000256" key="3">
    <source>
        <dbReference type="ARBA" id="ARBA00023125"/>
    </source>
</evidence>
<keyword evidence="1" id="KW-0547">Nucleotide-binding</keyword>
<dbReference type="PANTHER" id="PTHR11361">
    <property type="entry name" value="DNA MISMATCH REPAIR PROTEIN MUTS FAMILY MEMBER"/>
    <property type="match status" value="1"/>
</dbReference>